<dbReference type="Proteomes" id="UP001519287">
    <property type="component" value="Unassembled WGS sequence"/>
</dbReference>
<keyword evidence="1" id="KW-0812">Transmembrane</keyword>
<feature type="transmembrane region" description="Helical" evidence="1">
    <location>
        <begin position="284"/>
        <end position="302"/>
    </location>
</feature>
<evidence type="ECO:0000313" key="4">
    <source>
        <dbReference type="Proteomes" id="UP001519287"/>
    </source>
</evidence>
<feature type="transmembrane region" description="Helical" evidence="1">
    <location>
        <begin position="127"/>
        <end position="147"/>
    </location>
</feature>
<feature type="transmembrane region" description="Helical" evidence="1">
    <location>
        <begin position="153"/>
        <end position="172"/>
    </location>
</feature>
<feature type="transmembrane region" description="Helical" evidence="1">
    <location>
        <begin position="241"/>
        <end position="264"/>
    </location>
</feature>
<evidence type="ECO:0000256" key="1">
    <source>
        <dbReference type="SAM" id="Phobius"/>
    </source>
</evidence>
<reference evidence="3 4" key="1">
    <citation type="submission" date="2021-03" db="EMBL/GenBank/DDBJ databases">
        <title>Genomic Encyclopedia of Type Strains, Phase IV (KMG-IV): sequencing the most valuable type-strain genomes for metagenomic binning, comparative biology and taxonomic classification.</title>
        <authorList>
            <person name="Goeker M."/>
        </authorList>
    </citation>
    <scope>NUCLEOTIDE SEQUENCE [LARGE SCALE GENOMIC DNA]</scope>
    <source>
        <strain evidence="3 4">DSM 26048</strain>
    </source>
</reference>
<keyword evidence="4" id="KW-1185">Reference proteome</keyword>
<accession>A0ABS4IUY1</accession>
<evidence type="ECO:0000313" key="3">
    <source>
        <dbReference type="EMBL" id="MBP1991384.1"/>
    </source>
</evidence>
<protein>
    <submittedName>
        <fullName evidence="3">Sporulation integral membrane protein YlbJ</fullName>
    </submittedName>
</protein>
<dbReference type="EMBL" id="JAGGLB010000008">
    <property type="protein sequence ID" value="MBP1991384.1"/>
    <property type="molecule type" value="Genomic_DNA"/>
</dbReference>
<keyword evidence="1" id="KW-0472">Membrane</keyword>
<comment type="caution">
    <text evidence="3">The sequence shown here is derived from an EMBL/GenBank/DDBJ whole genome shotgun (WGS) entry which is preliminary data.</text>
</comment>
<dbReference type="Pfam" id="PF07670">
    <property type="entry name" value="Gate"/>
    <property type="match status" value="1"/>
</dbReference>
<feature type="transmembrane region" description="Helical" evidence="1">
    <location>
        <begin position="380"/>
        <end position="402"/>
    </location>
</feature>
<sequence length="409" mass="44597">MQNGASQFHSRLVTLALGAMAAFLVIMIILFPDSAFKSSLEGLTLWWKLIFPSMLPYLILTELLIGFGALQAIGVLFYPLTRLLFRLPGVGGWALASAFIVGFPTGAKITASLRENKLLTRREAERLVALTHLCSPLFLITIVGVGFLQNAQLGLLLAIVHYLSAVVVGILISRSKMGRAEKADALVDNDLSAKSSLKSSLWRKSLDTMRVAYLHDGRAFGKLLGDAVTGSVQTLMLIGGYIMIFSVMLNVLTVSRISGAFQLLTSGISEIHLGAYALVQTQDIPLLLQMALLSAILAWGGLAVHAQVGGMIYQTDIRYMPFFLARILHAITAFLLTFLLWKPLQHLINSAAPSLAQFGTSTAQHTASNSLGLQINLWSYWPLMFLGWCLLLGTMIALALLLKQFHKQA</sequence>
<organism evidence="3 4">
    <name type="scientific">Paenibacillus eucommiae</name>
    <dbReference type="NCBI Taxonomy" id="1355755"/>
    <lineage>
        <taxon>Bacteria</taxon>
        <taxon>Bacillati</taxon>
        <taxon>Bacillota</taxon>
        <taxon>Bacilli</taxon>
        <taxon>Bacillales</taxon>
        <taxon>Paenibacillaceae</taxon>
        <taxon>Paenibacillus</taxon>
    </lineage>
</organism>
<feature type="transmembrane region" description="Helical" evidence="1">
    <location>
        <begin position="90"/>
        <end position="107"/>
    </location>
</feature>
<evidence type="ECO:0000259" key="2">
    <source>
        <dbReference type="Pfam" id="PF07670"/>
    </source>
</evidence>
<proteinExistence type="predicted"/>
<feature type="domain" description="Nucleoside transporter/FeoB GTPase Gate" evidence="2">
    <location>
        <begin position="49"/>
        <end position="148"/>
    </location>
</feature>
<feature type="transmembrane region" description="Helical" evidence="1">
    <location>
        <begin position="12"/>
        <end position="36"/>
    </location>
</feature>
<name>A0ABS4IUY1_9BACL</name>
<keyword evidence="1" id="KW-1133">Transmembrane helix</keyword>
<feature type="transmembrane region" description="Helical" evidence="1">
    <location>
        <begin position="57"/>
        <end position="78"/>
    </location>
</feature>
<feature type="transmembrane region" description="Helical" evidence="1">
    <location>
        <begin position="323"/>
        <end position="341"/>
    </location>
</feature>
<dbReference type="RefSeq" id="WP_209972135.1">
    <property type="nucleotide sequence ID" value="NZ_JAGGLB010000008.1"/>
</dbReference>
<gene>
    <name evidence="3" type="ORF">J2Z66_002991</name>
</gene>
<dbReference type="InterPro" id="IPR011642">
    <property type="entry name" value="Gate_dom"/>
</dbReference>